<proteinExistence type="predicted"/>
<dbReference type="InterPro" id="IPR005754">
    <property type="entry name" value="Sortase"/>
</dbReference>
<gene>
    <name evidence="6" type="ORF">MX635_00095</name>
</gene>
<keyword evidence="5" id="KW-0472">Membrane</keyword>
<dbReference type="EMBL" id="JALRMR010000001">
    <property type="protein sequence ID" value="MDT1972789.1"/>
    <property type="molecule type" value="Genomic_DNA"/>
</dbReference>
<keyword evidence="3" id="KW-0788">Thiol protease</keyword>
<evidence type="ECO:0000256" key="4">
    <source>
        <dbReference type="PIRSR" id="PIRSR605754-1"/>
    </source>
</evidence>
<feature type="active site" description="Proton donor/acceptor" evidence="4">
    <location>
        <position position="131"/>
    </location>
</feature>
<evidence type="ECO:0000313" key="7">
    <source>
        <dbReference type="Proteomes" id="UP001249945"/>
    </source>
</evidence>
<reference evidence="6" key="1">
    <citation type="submission" date="2022-04" db="EMBL/GenBank/DDBJ databases">
        <title>Draft genome sequences of lactic acid bacteria (LAB) strains involved in meat spoilage.</title>
        <authorList>
            <person name="Palevich N."/>
        </authorList>
    </citation>
    <scope>NUCLEOTIDE SEQUENCE</scope>
    <source>
        <strain evidence="6">9-14</strain>
    </source>
</reference>
<dbReference type="AlphaFoldDB" id="A0AAW8R8F6"/>
<keyword evidence="5" id="KW-0812">Transmembrane</keyword>
<comment type="caution">
    <text evidence="6">The sequence shown here is derived from an EMBL/GenBank/DDBJ whole genome shotgun (WGS) entry which is preliminary data.</text>
</comment>
<evidence type="ECO:0000256" key="3">
    <source>
        <dbReference type="ARBA" id="ARBA00022807"/>
    </source>
</evidence>
<dbReference type="InterPro" id="IPR042007">
    <property type="entry name" value="Sortase_A"/>
</dbReference>
<organism evidence="6 7">
    <name type="scientific">Carnobacterium divergens</name>
    <name type="common">Lactobacillus divergens</name>
    <dbReference type="NCBI Taxonomy" id="2748"/>
    <lineage>
        <taxon>Bacteria</taxon>
        <taxon>Bacillati</taxon>
        <taxon>Bacillota</taxon>
        <taxon>Bacilli</taxon>
        <taxon>Lactobacillales</taxon>
        <taxon>Carnobacteriaceae</taxon>
        <taxon>Carnobacterium</taxon>
    </lineage>
</organism>
<dbReference type="NCBIfam" id="TIGR01076">
    <property type="entry name" value="sortase_fam"/>
    <property type="match status" value="1"/>
</dbReference>
<dbReference type="Proteomes" id="UP001249945">
    <property type="component" value="Unassembled WGS sequence"/>
</dbReference>
<name>A0AAW8R8F6_CARDV</name>
<sequence length="271" mass="31058">MNKWVTRLGYLGLLIVIFFGISIAQKQILTAKLNQSDRLIKQVSKEEIKKNEEKKVDNELEIKPLSLSDIIKATQNANEVKNRMLGVIQIKDIGLTLPILKGTTNENLAYGATTYKREQQMGKDNYILFGHHMRNESLLFGSLKEIKIGTKVILSDLSNEYSYTVTEKRTIKDTDLNEMDNRGKAELTLITCDTNGISDKRWLVRGQLTSVKKLISKDKLIEESKKNKDDSMFSFKSTSGWKALNSFLFLLLILVIVMWIMNEIQHRRKGN</sequence>
<feature type="active site" description="Acyl-thioester intermediate" evidence="4">
    <location>
        <position position="192"/>
    </location>
</feature>
<evidence type="ECO:0000313" key="6">
    <source>
        <dbReference type="EMBL" id="MDT1972789.1"/>
    </source>
</evidence>
<dbReference type="Pfam" id="PF04203">
    <property type="entry name" value="Sortase"/>
    <property type="match status" value="1"/>
</dbReference>
<accession>A0AAW8R8F6</accession>
<dbReference type="RefSeq" id="WP_311779646.1">
    <property type="nucleotide sequence ID" value="NZ_JALRMR010000001.1"/>
</dbReference>
<dbReference type="SUPFAM" id="SSF63817">
    <property type="entry name" value="Sortase"/>
    <property type="match status" value="1"/>
</dbReference>
<feature type="transmembrane region" description="Helical" evidence="5">
    <location>
        <begin position="243"/>
        <end position="261"/>
    </location>
</feature>
<dbReference type="GO" id="GO:0008234">
    <property type="term" value="F:cysteine-type peptidase activity"/>
    <property type="evidence" value="ECO:0007669"/>
    <property type="project" value="UniProtKB-KW"/>
</dbReference>
<keyword evidence="2" id="KW-0378">Hydrolase</keyword>
<dbReference type="CDD" id="cd06165">
    <property type="entry name" value="Sortase_A"/>
    <property type="match status" value="1"/>
</dbReference>
<dbReference type="GO" id="GO:0006508">
    <property type="term" value="P:proteolysis"/>
    <property type="evidence" value="ECO:0007669"/>
    <property type="project" value="UniProtKB-KW"/>
</dbReference>
<keyword evidence="1" id="KW-0645">Protease</keyword>
<dbReference type="Gene3D" id="2.40.260.10">
    <property type="entry name" value="Sortase"/>
    <property type="match status" value="1"/>
</dbReference>
<evidence type="ECO:0000256" key="2">
    <source>
        <dbReference type="ARBA" id="ARBA00022801"/>
    </source>
</evidence>
<protein>
    <submittedName>
        <fullName evidence="6">Class A sortase</fullName>
    </submittedName>
</protein>
<dbReference type="InterPro" id="IPR023365">
    <property type="entry name" value="Sortase_dom-sf"/>
</dbReference>
<keyword evidence="5" id="KW-1133">Transmembrane helix</keyword>
<evidence type="ECO:0000256" key="5">
    <source>
        <dbReference type="SAM" id="Phobius"/>
    </source>
</evidence>
<evidence type="ECO:0000256" key="1">
    <source>
        <dbReference type="ARBA" id="ARBA00022670"/>
    </source>
</evidence>